<gene>
    <name evidence="1" type="ORF">FBZ90_11984</name>
</gene>
<dbReference type="Proteomes" id="UP000315751">
    <property type="component" value="Unassembled WGS sequence"/>
</dbReference>
<proteinExistence type="predicted"/>
<keyword evidence="2" id="KW-1185">Reference proteome</keyword>
<protein>
    <submittedName>
        <fullName evidence="1">Uncharacterized protein</fullName>
    </submittedName>
</protein>
<accession>A0A560GQ64</accession>
<reference evidence="1 2" key="1">
    <citation type="submission" date="2019-06" db="EMBL/GenBank/DDBJ databases">
        <title>Genomic Encyclopedia of Type Strains, Phase IV (KMG-V): Genome sequencing to study the core and pangenomes of soil and plant-associated prokaryotes.</title>
        <authorList>
            <person name="Whitman W."/>
        </authorList>
    </citation>
    <scope>NUCLEOTIDE SEQUENCE [LARGE SCALE GENOMIC DNA]</scope>
    <source>
        <strain evidence="1 2">BR 11622</strain>
    </source>
</reference>
<dbReference type="EMBL" id="VITR01000019">
    <property type="protein sequence ID" value="TWB35799.1"/>
    <property type="molecule type" value="Genomic_DNA"/>
</dbReference>
<evidence type="ECO:0000313" key="1">
    <source>
        <dbReference type="EMBL" id="TWB35799.1"/>
    </source>
</evidence>
<dbReference type="AlphaFoldDB" id="A0A560GQ64"/>
<name>A0A560GQ64_9PROT</name>
<organism evidence="1 2">
    <name type="scientific">Nitrospirillum amazonense</name>
    <dbReference type="NCBI Taxonomy" id="28077"/>
    <lineage>
        <taxon>Bacteria</taxon>
        <taxon>Pseudomonadati</taxon>
        <taxon>Pseudomonadota</taxon>
        <taxon>Alphaproteobacteria</taxon>
        <taxon>Rhodospirillales</taxon>
        <taxon>Azospirillaceae</taxon>
        <taxon>Nitrospirillum</taxon>
    </lineage>
</organism>
<comment type="caution">
    <text evidence="1">The sequence shown here is derived from an EMBL/GenBank/DDBJ whole genome shotgun (WGS) entry which is preliminary data.</text>
</comment>
<dbReference type="Pfam" id="PF20291">
    <property type="entry name" value="MC5"/>
    <property type="match status" value="1"/>
</dbReference>
<evidence type="ECO:0000313" key="2">
    <source>
        <dbReference type="Proteomes" id="UP000315751"/>
    </source>
</evidence>
<sequence>MERLYISDFYLANPPLLHKTHMPLEIRKEFHALSIVKPEKGFLSFPSPQMLFAKMEPVQKEALRTLVGKGFVAVNALRAGKVVADEKLAQVGDMVVMSSDEHRVVSFLTRAFAGIGAGVPGDLRLATGLRRPGT</sequence>
<dbReference type="InterPro" id="IPR046901">
    <property type="entry name" value="ABC-3C_MC5"/>
</dbReference>